<keyword evidence="2" id="KW-1185">Reference proteome</keyword>
<evidence type="ECO:0000313" key="1">
    <source>
        <dbReference type="EMBL" id="KAH7937520.1"/>
    </source>
</evidence>
<dbReference type="EMBL" id="CM023477">
    <property type="protein sequence ID" value="KAH7937520.1"/>
    <property type="molecule type" value="Genomic_DNA"/>
</dbReference>
<proteinExistence type="predicted"/>
<name>A0ACB8C9J1_DERSI</name>
<organism evidence="1 2">
    <name type="scientific">Dermacentor silvarum</name>
    <name type="common">Tick</name>
    <dbReference type="NCBI Taxonomy" id="543639"/>
    <lineage>
        <taxon>Eukaryota</taxon>
        <taxon>Metazoa</taxon>
        <taxon>Ecdysozoa</taxon>
        <taxon>Arthropoda</taxon>
        <taxon>Chelicerata</taxon>
        <taxon>Arachnida</taxon>
        <taxon>Acari</taxon>
        <taxon>Parasitiformes</taxon>
        <taxon>Ixodida</taxon>
        <taxon>Ixodoidea</taxon>
        <taxon>Ixodidae</taxon>
        <taxon>Rhipicephalinae</taxon>
        <taxon>Dermacentor</taxon>
    </lineage>
</organism>
<comment type="caution">
    <text evidence="1">The sequence shown here is derived from an EMBL/GenBank/DDBJ whole genome shotgun (WGS) entry which is preliminary data.</text>
</comment>
<evidence type="ECO:0000313" key="2">
    <source>
        <dbReference type="Proteomes" id="UP000821865"/>
    </source>
</evidence>
<gene>
    <name evidence="1" type="ORF">HPB49_012817</name>
</gene>
<dbReference type="Proteomes" id="UP000821865">
    <property type="component" value="Chromosome 8"/>
</dbReference>
<accession>A0ACB8C9J1</accession>
<reference evidence="1" key="1">
    <citation type="submission" date="2020-05" db="EMBL/GenBank/DDBJ databases">
        <title>Large-scale comparative analyses of tick genomes elucidate their genetic diversity and vector capacities.</title>
        <authorList>
            <person name="Jia N."/>
            <person name="Wang J."/>
            <person name="Shi W."/>
            <person name="Du L."/>
            <person name="Sun Y."/>
            <person name="Zhan W."/>
            <person name="Jiang J."/>
            <person name="Wang Q."/>
            <person name="Zhang B."/>
            <person name="Ji P."/>
            <person name="Sakyi L.B."/>
            <person name="Cui X."/>
            <person name="Yuan T."/>
            <person name="Jiang B."/>
            <person name="Yang W."/>
            <person name="Lam T.T.-Y."/>
            <person name="Chang Q."/>
            <person name="Ding S."/>
            <person name="Wang X."/>
            <person name="Zhu J."/>
            <person name="Ruan X."/>
            <person name="Zhao L."/>
            <person name="Wei J."/>
            <person name="Que T."/>
            <person name="Du C."/>
            <person name="Cheng J."/>
            <person name="Dai P."/>
            <person name="Han X."/>
            <person name="Huang E."/>
            <person name="Gao Y."/>
            <person name="Liu J."/>
            <person name="Shao H."/>
            <person name="Ye R."/>
            <person name="Li L."/>
            <person name="Wei W."/>
            <person name="Wang X."/>
            <person name="Wang C."/>
            <person name="Yang T."/>
            <person name="Huo Q."/>
            <person name="Li W."/>
            <person name="Guo W."/>
            <person name="Chen H."/>
            <person name="Zhou L."/>
            <person name="Ni X."/>
            <person name="Tian J."/>
            <person name="Zhou Y."/>
            <person name="Sheng Y."/>
            <person name="Liu T."/>
            <person name="Pan Y."/>
            <person name="Xia L."/>
            <person name="Li J."/>
            <person name="Zhao F."/>
            <person name="Cao W."/>
        </authorList>
    </citation>
    <scope>NUCLEOTIDE SEQUENCE</scope>
    <source>
        <strain evidence="1">Dsil-2018</strain>
    </source>
</reference>
<sequence>MWRVRKLLVFAASATAAFGAIALAMLIIRKLGISLTSDVLLVDPNAWYTVRLERRIPITPNVRLLRFSLRNRYQAGGFDIMVKVYHTGVSEKFPEVGLMSQFLDTVPLGAKLKIQGPRGRFVYEGQGRFVTVDGSRLPQATWLGLVAAGSGVTPMLQLLRHALVDETDETKIKMIDVNSTEEDIIARRELDHYAKVHAERFRYGADTRALGAYLDKINLNV</sequence>
<protein>
    <submittedName>
        <fullName evidence="1">Uncharacterized protein</fullName>
    </submittedName>
</protein>